<evidence type="ECO:0000259" key="4">
    <source>
        <dbReference type="Pfam" id="PF23598"/>
    </source>
</evidence>
<gene>
    <name evidence="5" type="ORF">L596_004526</name>
</gene>
<keyword evidence="1" id="KW-0433">Leucine-rich repeat</keyword>
<feature type="domain" description="Disease resistance R13L4/SHOC-2-like LRR" evidence="4">
    <location>
        <begin position="73"/>
        <end position="157"/>
    </location>
</feature>
<dbReference type="EMBL" id="AZBU02000001">
    <property type="protein sequence ID" value="TMS37634.1"/>
    <property type="molecule type" value="Genomic_DNA"/>
</dbReference>
<evidence type="ECO:0000313" key="6">
    <source>
        <dbReference type="Proteomes" id="UP000298663"/>
    </source>
</evidence>
<evidence type="ECO:0000256" key="1">
    <source>
        <dbReference type="ARBA" id="ARBA00022614"/>
    </source>
</evidence>
<dbReference type="InterPro" id="IPR003591">
    <property type="entry name" value="Leu-rich_rpt_typical-subtyp"/>
</dbReference>
<dbReference type="Pfam" id="PF23598">
    <property type="entry name" value="LRR_14"/>
    <property type="match status" value="1"/>
</dbReference>
<dbReference type="PROSITE" id="PS51450">
    <property type="entry name" value="LRR"/>
    <property type="match status" value="1"/>
</dbReference>
<dbReference type="Proteomes" id="UP000298663">
    <property type="component" value="Unassembled WGS sequence"/>
</dbReference>
<comment type="caution">
    <text evidence="5">The sequence shown here is derived from an EMBL/GenBank/DDBJ whole genome shotgun (WGS) entry which is preliminary data.</text>
</comment>
<evidence type="ECO:0000256" key="3">
    <source>
        <dbReference type="SAM" id="MobiDB-lite"/>
    </source>
</evidence>
<keyword evidence="6" id="KW-1185">Reference proteome</keyword>
<dbReference type="OrthoDB" id="428734at2759"/>
<dbReference type="InterPro" id="IPR032675">
    <property type="entry name" value="LRR_dom_sf"/>
</dbReference>
<dbReference type="SMART" id="SM00369">
    <property type="entry name" value="LRR_TYP"/>
    <property type="match status" value="3"/>
</dbReference>
<keyword evidence="2" id="KW-0677">Repeat</keyword>
<feature type="region of interest" description="Disordered" evidence="3">
    <location>
        <begin position="1"/>
        <end position="23"/>
    </location>
</feature>
<dbReference type="PANTHER" id="PTHR48051:SF1">
    <property type="entry name" value="RAS SUPPRESSOR PROTEIN 1"/>
    <property type="match status" value="1"/>
</dbReference>
<dbReference type="Gene3D" id="3.80.10.10">
    <property type="entry name" value="Ribonuclease Inhibitor"/>
    <property type="match status" value="1"/>
</dbReference>
<proteinExistence type="predicted"/>
<dbReference type="AlphaFoldDB" id="A0A4U8UX54"/>
<feature type="compositionally biased region" description="Polar residues" evidence="3">
    <location>
        <begin position="8"/>
        <end position="19"/>
    </location>
</feature>
<dbReference type="PANTHER" id="PTHR48051">
    <property type="match status" value="1"/>
</dbReference>
<evidence type="ECO:0000313" key="5">
    <source>
        <dbReference type="EMBL" id="TMS37634.1"/>
    </source>
</evidence>
<dbReference type="PRINTS" id="PR00019">
    <property type="entry name" value="LEURICHRPT"/>
</dbReference>
<organism evidence="5 6">
    <name type="scientific">Steinernema carpocapsae</name>
    <name type="common">Entomopathogenic nematode</name>
    <dbReference type="NCBI Taxonomy" id="34508"/>
    <lineage>
        <taxon>Eukaryota</taxon>
        <taxon>Metazoa</taxon>
        <taxon>Ecdysozoa</taxon>
        <taxon>Nematoda</taxon>
        <taxon>Chromadorea</taxon>
        <taxon>Rhabditida</taxon>
        <taxon>Tylenchina</taxon>
        <taxon>Panagrolaimomorpha</taxon>
        <taxon>Strongyloidoidea</taxon>
        <taxon>Steinernematidae</taxon>
        <taxon>Steinernema</taxon>
    </lineage>
</organism>
<accession>A0A4U8UX54</accession>
<dbReference type="SUPFAM" id="SSF52058">
    <property type="entry name" value="L domain-like"/>
    <property type="match status" value="1"/>
</dbReference>
<dbReference type="InterPro" id="IPR001611">
    <property type="entry name" value="Leu-rich_rpt"/>
</dbReference>
<dbReference type="GO" id="GO:0005737">
    <property type="term" value="C:cytoplasm"/>
    <property type="evidence" value="ECO:0007669"/>
    <property type="project" value="TreeGrafter"/>
</dbReference>
<dbReference type="InterPro" id="IPR055414">
    <property type="entry name" value="LRR_R13L4/SHOC2-like"/>
</dbReference>
<name>A0A4U8UX54_STECR</name>
<reference evidence="5 6" key="1">
    <citation type="journal article" date="2015" name="Genome Biol.">
        <title>Comparative genomics of Steinernema reveals deeply conserved gene regulatory networks.</title>
        <authorList>
            <person name="Dillman A.R."/>
            <person name="Macchietto M."/>
            <person name="Porter C.F."/>
            <person name="Rogers A."/>
            <person name="Williams B."/>
            <person name="Antoshechkin I."/>
            <person name="Lee M.M."/>
            <person name="Goodwin Z."/>
            <person name="Lu X."/>
            <person name="Lewis E.E."/>
            <person name="Goodrich-Blair H."/>
            <person name="Stock S.P."/>
            <person name="Adams B.J."/>
            <person name="Sternberg P.W."/>
            <person name="Mortazavi A."/>
        </authorList>
    </citation>
    <scope>NUCLEOTIDE SEQUENCE [LARGE SCALE GENOMIC DNA]</scope>
    <source>
        <strain evidence="5 6">ALL</strain>
    </source>
</reference>
<protein>
    <recommendedName>
        <fullName evidence="4">Disease resistance R13L4/SHOC-2-like LRR domain-containing protein</fullName>
    </recommendedName>
</protein>
<reference evidence="5 6" key="2">
    <citation type="journal article" date="2019" name="G3 (Bethesda)">
        <title>Hybrid Assembly of the Genome of the Entomopathogenic Nematode Steinernema carpocapsae Identifies the X-Chromosome.</title>
        <authorList>
            <person name="Serra L."/>
            <person name="Macchietto M."/>
            <person name="Macias-Munoz A."/>
            <person name="McGill C.J."/>
            <person name="Rodriguez I.M."/>
            <person name="Rodriguez B."/>
            <person name="Murad R."/>
            <person name="Mortazavi A."/>
        </authorList>
    </citation>
    <scope>NUCLEOTIDE SEQUENCE [LARGE SCALE GENOMIC DNA]</scope>
    <source>
        <strain evidence="5 6">ALL</strain>
    </source>
</reference>
<sequence>MKDRDTPGPSSDKSNSPASDFSDVTLPLANVDKRRLPNGMLRPFKLLSSEEVERGYRTDWREIEILGNVKNLNQNIFNFGHLTALFLCKNNLSQLSSNIMKLRNLQILDLSYNKIRTLPSQIGDLSQLQQLHLNNNLLRTIPYEIGKLKQLEKLNLSDNPLTGEFARLYTSGIDVTRFLQYMTSHLSYHF</sequence>
<dbReference type="InterPro" id="IPR050216">
    <property type="entry name" value="LRR_domain-containing"/>
</dbReference>
<evidence type="ECO:0000256" key="2">
    <source>
        <dbReference type="ARBA" id="ARBA00022737"/>
    </source>
</evidence>